<proteinExistence type="predicted"/>
<feature type="binding site" evidence="6">
    <location>
        <position position="114"/>
    </location>
    <ligand>
        <name>Na(+)</name>
        <dbReference type="ChEBI" id="CHEBI:29101"/>
        <label>1</label>
    </ligand>
</feature>
<dbReference type="InterPro" id="IPR037272">
    <property type="entry name" value="SNS_sf"/>
</dbReference>
<feature type="binding site" evidence="6">
    <location>
        <position position="57"/>
    </location>
    <ligand>
        <name>Na(+)</name>
        <dbReference type="ChEBI" id="CHEBI:29101"/>
        <label>1</label>
    </ligand>
</feature>
<evidence type="ECO:0000256" key="1">
    <source>
        <dbReference type="ARBA" id="ARBA00004141"/>
    </source>
</evidence>
<dbReference type="GO" id="GO:0051378">
    <property type="term" value="F:serotonin binding"/>
    <property type="evidence" value="ECO:0007669"/>
    <property type="project" value="TreeGrafter"/>
</dbReference>
<keyword evidence="5 7" id="KW-0472">Membrane</keyword>
<gene>
    <name evidence="8" type="ORF">C0Q70_06608</name>
</gene>
<organism evidence="8 9">
    <name type="scientific">Pomacea canaliculata</name>
    <name type="common">Golden apple snail</name>
    <dbReference type="NCBI Taxonomy" id="400727"/>
    <lineage>
        <taxon>Eukaryota</taxon>
        <taxon>Metazoa</taxon>
        <taxon>Spiralia</taxon>
        <taxon>Lophotrochozoa</taxon>
        <taxon>Mollusca</taxon>
        <taxon>Gastropoda</taxon>
        <taxon>Caenogastropoda</taxon>
        <taxon>Architaenioglossa</taxon>
        <taxon>Ampullarioidea</taxon>
        <taxon>Ampullariidae</taxon>
        <taxon>Pomacea</taxon>
    </lineage>
</organism>
<dbReference type="InterPro" id="IPR000175">
    <property type="entry name" value="Na/ntran_symport"/>
</dbReference>
<dbReference type="GO" id="GO:0005335">
    <property type="term" value="F:serotonin:sodium:chloride symporter activity"/>
    <property type="evidence" value="ECO:0007669"/>
    <property type="project" value="TreeGrafter"/>
</dbReference>
<evidence type="ECO:0000313" key="9">
    <source>
        <dbReference type="Proteomes" id="UP000245119"/>
    </source>
</evidence>
<evidence type="ECO:0000256" key="7">
    <source>
        <dbReference type="SAM" id="Phobius"/>
    </source>
</evidence>
<accession>A0A2T7PCQ1</accession>
<keyword evidence="6" id="KW-0915">Sodium</keyword>
<feature type="transmembrane region" description="Helical" evidence="7">
    <location>
        <begin position="97"/>
        <end position="120"/>
    </location>
</feature>
<dbReference type="EMBL" id="PZQS01000004">
    <property type="protein sequence ID" value="PVD31196.1"/>
    <property type="molecule type" value="Genomic_DNA"/>
</dbReference>
<keyword evidence="4 7" id="KW-1133">Transmembrane helix</keyword>
<dbReference type="SUPFAM" id="SSF161070">
    <property type="entry name" value="SNF-like"/>
    <property type="match status" value="1"/>
</dbReference>
<dbReference type="STRING" id="400727.A0A2T7PCQ1"/>
<feature type="binding site" evidence="6">
    <location>
        <position position="111"/>
    </location>
    <ligand>
        <name>Na(+)</name>
        <dbReference type="ChEBI" id="CHEBI:29101"/>
        <label>1</label>
    </ligand>
</feature>
<evidence type="ECO:0000256" key="5">
    <source>
        <dbReference type="ARBA" id="ARBA00023136"/>
    </source>
</evidence>
<keyword evidence="6" id="KW-0479">Metal-binding</keyword>
<evidence type="ECO:0000256" key="6">
    <source>
        <dbReference type="PIRSR" id="PIRSR600175-1"/>
    </source>
</evidence>
<dbReference type="GO" id="GO:0006865">
    <property type="term" value="P:amino acid transport"/>
    <property type="evidence" value="ECO:0007669"/>
    <property type="project" value="TreeGrafter"/>
</dbReference>
<dbReference type="GO" id="GO:0098793">
    <property type="term" value="C:presynapse"/>
    <property type="evidence" value="ECO:0007669"/>
    <property type="project" value="GOC"/>
</dbReference>
<evidence type="ECO:0008006" key="10">
    <source>
        <dbReference type="Google" id="ProtNLM"/>
    </source>
</evidence>
<dbReference type="AlphaFoldDB" id="A0A2T7PCQ1"/>
<dbReference type="Pfam" id="PF00209">
    <property type="entry name" value="SNF"/>
    <property type="match status" value="1"/>
</dbReference>
<dbReference type="PROSITE" id="PS50267">
    <property type="entry name" value="NA_NEUROTRAN_SYMP_3"/>
    <property type="match status" value="1"/>
</dbReference>
<evidence type="ECO:0000256" key="3">
    <source>
        <dbReference type="ARBA" id="ARBA00022692"/>
    </source>
</evidence>
<name>A0A2T7PCQ1_POMCA</name>
<dbReference type="GO" id="GO:0005886">
    <property type="term" value="C:plasma membrane"/>
    <property type="evidence" value="ECO:0007669"/>
    <property type="project" value="TreeGrafter"/>
</dbReference>
<feature type="transmembrane region" description="Helical" evidence="7">
    <location>
        <begin position="140"/>
        <end position="162"/>
    </location>
</feature>
<keyword evidence="3 7" id="KW-0812">Transmembrane</keyword>
<comment type="subcellular location">
    <subcellularLocation>
        <location evidence="1">Membrane</location>
        <topology evidence="1">Multi-pass membrane protein</topology>
    </subcellularLocation>
</comment>
<evidence type="ECO:0000256" key="4">
    <source>
        <dbReference type="ARBA" id="ARBA00022989"/>
    </source>
</evidence>
<keyword evidence="2" id="KW-0813">Transport</keyword>
<dbReference type="PANTHER" id="PTHR11616:SF279">
    <property type="entry name" value="SODIUM-DEPENDENT SEROTONIN TRANSPORTER"/>
    <property type="match status" value="1"/>
</dbReference>
<keyword evidence="9" id="KW-1185">Reference proteome</keyword>
<dbReference type="GO" id="GO:0046872">
    <property type="term" value="F:metal ion binding"/>
    <property type="evidence" value="ECO:0007669"/>
    <property type="project" value="UniProtKB-KW"/>
</dbReference>
<evidence type="ECO:0000313" key="8">
    <source>
        <dbReference type="EMBL" id="PVD31196.1"/>
    </source>
</evidence>
<dbReference type="PANTHER" id="PTHR11616">
    <property type="entry name" value="SODIUM/CHLORIDE DEPENDENT TRANSPORTER"/>
    <property type="match status" value="1"/>
</dbReference>
<feature type="transmembrane region" description="Helical" evidence="7">
    <location>
        <begin position="58"/>
        <end position="77"/>
    </location>
</feature>
<dbReference type="Proteomes" id="UP000245119">
    <property type="component" value="Linkage Group LG4"/>
</dbReference>
<protein>
    <recommendedName>
        <fullName evidence="10">Amino acid transporter transmembrane domain-containing protein</fullName>
    </recommendedName>
</protein>
<evidence type="ECO:0000256" key="2">
    <source>
        <dbReference type="ARBA" id="ARBA00022448"/>
    </source>
</evidence>
<reference evidence="8 9" key="1">
    <citation type="submission" date="2018-04" db="EMBL/GenBank/DDBJ databases">
        <title>The genome of golden apple snail Pomacea canaliculata provides insight into stress tolerance and invasive adaptation.</title>
        <authorList>
            <person name="Liu C."/>
            <person name="Liu B."/>
            <person name="Ren Y."/>
            <person name="Zhang Y."/>
            <person name="Wang H."/>
            <person name="Li S."/>
            <person name="Jiang F."/>
            <person name="Yin L."/>
            <person name="Zhang G."/>
            <person name="Qian W."/>
            <person name="Fan W."/>
        </authorList>
    </citation>
    <scope>NUCLEOTIDE SEQUENCE [LARGE SCALE GENOMIC DNA]</scope>
    <source>
        <strain evidence="8">SZHN2017</strain>
        <tissue evidence="8">Muscle</tissue>
    </source>
</reference>
<comment type="caution">
    <text evidence="8">The sequence shown here is derived from an EMBL/GenBank/DDBJ whole genome shotgun (WGS) entry which is preliminary data.</text>
</comment>
<sequence length="182" mass="19892">MGMSGVSDLDISGRSDLLLPGAWLRRAAGPLQLQQVPQQLLQLTVVSRDALITSATNCLTSFLAGFVVFSVLGYMSFVQRRPIEQVARRAVATIGGASFWAIIFFFMIVTLGLDTTFGALEAVITGIMDEYPMLRRKRELFVAGIIAYCFLGSLVTTTYGGIYMVQLFDTYAAPISILLVVF</sequence>
<dbReference type="GO" id="GO:0043005">
    <property type="term" value="C:neuron projection"/>
    <property type="evidence" value="ECO:0007669"/>
    <property type="project" value="TreeGrafter"/>
</dbReference>